<dbReference type="SUPFAM" id="SSF52047">
    <property type="entry name" value="RNI-like"/>
    <property type="match status" value="1"/>
</dbReference>
<organism evidence="1 2">
    <name type="scientific">Funneliformis mosseae</name>
    <name type="common">Endomycorrhizal fungus</name>
    <name type="synonym">Glomus mosseae</name>
    <dbReference type="NCBI Taxonomy" id="27381"/>
    <lineage>
        <taxon>Eukaryota</taxon>
        <taxon>Fungi</taxon>
        <taxon>Fungi incertae sedis</taxon>
        <taxon>Mucoromycota</taxon>
        <taxon>Glomeromycotina</taxon>
        <taxon>Glomeromycetes</taxon>
        <taxon>Glomerales</taxon>
        <taxon>Glomeraceae</taxon>
        <taxon>Funneliformis</taxon>
    </lineage>
</organism>
<accession>A0A9N9E2I3</accession>
<comment type="caution">
    <text evidence="1">The sequence shown here is derived from an EMBL/GenBank/DDBJ whole genome shotgun (WGS) entry which is preliminary data.</text>
</comment>
<dbReference type="EMBL" id="CAJVPP010005212">
    <property type="protein sequence ID" value="CAG8661741.1"/>
    <property type="molecule type" value="Genomic_DNA"/>
</dbReference>
<feature type="non-terminal residue" evidence="1">
    <location>
        <position position="1"/>
    </location>
</feature>
<protein>
    <submittedName>
        <fullName evidence="1">3024_t:CDS:1</fullName>
    </submittedName>
</protein>
<gene>
    <name evidence="1" type="ORF">FMOSSE_LOCUS11974</name>
</gene>
<reference evidence="1" key="1">
    <citation type="submission" date="2021-06" db="EMBL/GenBank/DDBJ databases">
        <authorList>
            <person name="Kallberg Y."/>
            <person name="Tangrot J."/>
            <person name="Rosling A."/>
        </authorList>
    </citation>
    <scope>NUCLEOTIDE SEQUENCE</scope>
    <source>
        <strain evidence="1">87-6 pot B 2015</strain>
    </source>
</reference>
<dbReference type="Proteomes" id="UP000789375">
    <property type="component" value="Unassembled WGS sequence"/>
</dbReference>
<dbReference type="InterPro" id="IPR032675">
    <property type="entry name" value="LRR_dom_sf"/>
</dbReference>
<name>A0A9N9E2I3_FUNMO</name>
<dbReference type="AlphaFoldDB" id="A0A9N9E2I3"/>
<sequence length="399" mass="46987">MSNHLIFDCLYEVIEYLEEDKATLHSCLLVNSVWCKISVRILWRNIWSYKYTLSNLKQFDLELSILKTLVSCLPDKSKNFLHNNGIFIQTPDQNSPMFNYVEFCQVLSIHEVDMIIHTFSINSFITSNISSYNEYLITLELFKMFMNQIPSLKELIYTPLENIKVSDVSKFFYQLSRICHNIQFLDIELESEITNGLIVFLSAQQNLKYLKLKNNLVDLDWTAIIPSLIKHTYTLTKFNLCGEGYLPMSFMASFNNLKELVIRCSSDGGKVDSIGDFKELQYVTFPQLKILKFCYGHPHKVFLIKFLENNGKNLEEFSVIEEDNFLKFIIAKFCPNLKKLFIIFEKDDLKGLKLIFKSCKQLESIKFWCSDKEHFLDKNEMLEVIIKYSPKNFYELKFY</sequence>
<evidence type="ECO:0000313" key="1">
    <source>
        <dbReference type="EMBL" id="CAG8661741.1"/>
    </source>
</evidence>
<evidence type="ECO:0000313" key="2">
    <source>
        <dbReference type="Proteomes" id="UP000789375"/>
    </source>
</evidence>
<keyword evidence="2" id="KW-1185">Reference proteome</keyword>
<proteinExistence type="predicted"/>
<dbReference type="Gene3D" id="3.80.10.10">
    <property type="entry name" value="Ribonuclease Inhibitor"/>
    <property type="match status" value="1"/>
</dbReference>